<organism evidence="1 2">
    <name type="scientific">Lyticum sinuosum</name>
    <dbReference type="NCBI Taxonomy" id="1332059"/>
    <lineage>
        <taxon>Bacteria</taxon>
        <taxon>Pseudomonadati</taxon>
        <taxon>Pseudomonadota</taxon>
        <taxon>Alphaproteobacteria</taxon>
        <taxon>Rickettsiales</taxon>
        <taxon>Lyticum</taxon>
    </lineage>
</organism>
<accession>A0AAE5AH04</accession>
<sequence>MNNTKKNYTKFIVKAHLLSSFLFGSIIAGPLSDVLALPKPMTSEELINNSNLIAVITVLNTTQAIEIDQINEKYQKFIKEYNFKENISKNIQDDIINNIKNDDIKDNLDLKNNINTNLKMNYATAVINKIIPKYTIKDSKITNINKYESNLKSGDTILLCWKNLNKGSVGGWSVSFEKDEISYTYLIWNDNKKCYTATYWHGKEILNPEIKS</sequence>
<dbReference type="Proteomes" id="UP001289135">
    <property type="component" value="Unassembled WGS sequence"/>
</dbReference>
<dbReference type="EMBL" id="JARGYU010000002">
    <property type="protein sequence ID" value="MDZ5761417.1"/>
    <property type="molecule type" value="Genomic_DNA"/>
</dbReference>
<comment type="caution">
    <text evidence="1">The sequence shown here is derived from an EMBL/GenBank/DDBJ whole genome shotgun (WGS) entry which is preliminary data.</text>
</comment>
<name>A0AAE5AH04_9RICK</name>
<reference evidence="1" key="1">
    <citation type="submission" date="2023-02" db="EMBL/GenBank/DDBJ databases">
        <title>Host association and intracellularity evolved multiple times independently in the Rickettsiales.</title>
        <authorList>
            <person name="Castelli M."/>
            <person name="Nardi T."/>
            <person name="Gammuto L."/>
            <person name="Bellinzona G."/>
            <person name="Sabaneyeva E."/>
            <person name="Potekhin A."/>
            <person name="Serra V."/>
            <person name="Petroni G."/>
            <person name="Sassera D."/>
        </authorList>
    </citation>
    <scope>NUCLEOTIDE SEQUENCE</scope>
    <source>
        <strain evidence="1">USBL-36I1</strain>
    </source>
</reference>
<proteinExistence type="predicted"/>
<evidence type="ECO:0000313" key="2">
    <source>
        <dbReference type="Proteomes" id="UP001289135"/>
    </source>
</evidence>
<evidence type="ECO:0000313" key="1">
    <source>
        <dbReference type="EMBL" id="MDZ5761417.1"/>
    </source>
</evidence>
<keyword evidence="2" id="KW-1185">Reference proteome</keyword>
<protein>
    <submittedName>
        <fullName evidence="1">Uncharacterized protein</fullName>
    </submittedName>
</protein>
<gene>
    <name evidence="1" type="ORF">Lyticum_00592</name>
</gene>
<dbReference type="RefSeq" id="WP_322498843.1">
    <property type="nucleotide sequence ID" value="NZ_JARGYU010000002.1"/>
</dbReference>
<dbReference type="AlphaFoldDB" id="A0AAE5AH04"/>